<dbReference type="PANTHER" id="PTHR10458:SF22">
    <property type="entry name" value="PEPTIDE DEFORMYLASE"/>
    <property type="match status" value="1"/>
</dbReference>
<dbReference type="PRINTS" id="PR01576">
    <property type="entry name" value="PDEFORMYLASE"/>
</dbReference>
<comment type="similarity">
    <text evidence="1">Belongs to the polypeptide deformylase family.</text>
</comment>
<organism evidence="2">
    <name type="scientific">freshwater metagenome</name>
    <dbReference type="NCBI Taxonomy" id="449393"/>
    <lineage>
        <taxon>unclassified sequences</taxon>
        <taxon>metagenomes</taxon>
        <taxon>ecological metagenomes</taxon>
    </lineage>
</organism>
<dbReference type="InterPro" id="IPR023635">
    <property type="entry name" value="Peptide_deformylase"/>
</dbReference>
<dbReference type="HAMAP" id="MF_00163">
    <property type="entry name" value="Pep_deformylase"/>
    <property type="match status" value="1"/>
</dbReference>
<dbReference type="PIRSF" id="PIRSF004749">
    <property type="entry name" value="Pep_def"/>
    <property type="match status" value="1"/>
</dbReference>
<dbReference type="GO" id="GO:0042586">
    <property type="term" value="F:peptide deformylase activity"/>
    <property type="evidence" value="ECO:0007669"/>
    <property type="project" value="InterPro"/>
</dbReference>
<dbReference type="CDD" id="cd00487">
    <property type="entry name" value="Pep_deformylase"/>
    <property type="match status" value="1"/>
</dbReference>
<dbReference type="Pfam" id="PF01327">
    <property type="entry name" value="Pep_deformylase"/>
    <property type="match status" value="1"/>
</dbReference>
<reference evidence="2" key="1">
    <citation type="submission" date="2020-05" db="EMBL/GenBank/DDBJ databases">
        <authorList>
            <person name="Chiriac C."/>
            <person name="Salcher M."/>
            <person name="Ghai R."/>
            <person name="Kavagutti S V."/>
        </authorList>
    </citation>
    <scope>NUCLEOTIDE SEQUENCE</scope>
</reference>
<dbReference type="InterPro" id="IPR036821">
    <property type="entry name" value="Peptide_deformylase_sf"/>
</dbReference>
<dbReference type="PANTHER" id="PTHR10458">
    <property type="entry name" value="PEPTIDE DEFORMYLASE"/>
    <property type="match status" value="1"/>
</dbReference>
<dbReference type="EMBL" id="CAFBMK010000168">
    <property type="protein sequence ID" value="CAB4931715.1"/>
    <property type="molecule type" value="Genomic_DNA"/>
</dbReference>
<accession>A0A6J7ILV2</accession>
<proteinExistence type="inferred from homology"/>
<dbReference type="Gene3D" id="3.90.45.10">
    <property type="entry name" value="Peptide deformylase"/>
    <property type="match status" value="1"/>
</dbReference>
<dbReference type="NCBIfam" id="NF001159">
    <property type="entry name" value="PRK00150.1-3"/>
    <property type="match status" value="1"/>
</dbReference>
<dbReference type="NCBIfam" id="TIGR00079">
    <property type="entry name" value="pept_deformyl"/>
    <property type="match status" value="1"/>
</dbReference>
<dbReference type="AlphaFoldDB" id="A0A6J7ILV2"/>
<dbReference type="SUPFAM" id="SSF56420">
    <property type="entry name" value="Peptide deformylase"/>
    <property type="match status" value="1"/>
</dbReference>
<evidence type="ECO:0000313" key="2">
    <source>
        <dbReference type="EMBL" id="CAB4931715.1"/>
    </source>
</evidence>
<name>A0A6J7ILV2_9ZZZZ</name>
<sequence length="195" mass="21595">MASPDAFTPEVLQRRREALQQVRQWGDPALKTVARPVEEVDQDLVGEARRLITIMDAALGAGLAATQVGIMRRYFVYREGDEELGAATALVNPQLEWASEDTDVAHEGCLSLAGVWVPVERPVSIRVTGLDLSGREQRIEAHGPLARRLQHEMDHLDGVLMIDRTTKDAKKAALRALREGRSMDPPAADERLEID</sequence>
<evidence type="ECO:0000256" key="1">
    <source>
        <dbReference type="ARBA" id="ARBA00010759"/>
    </source>
</evidence>
<protein>
    <submittedName>
        <fullName evidence="2">Unannotated protein</fullName>
    </submittedName>
</protein>
<gene>
    <name evidence="2" type="ORF">UFOPK3564_02410</name>
</gene>